<dbReference type="InterPro" id="IPR013320">
    <property type="entry name" value="ConA-like_dom_sf"/>
</dbReference>
<reference evidence="2" key="1">
    <citation type="submission" date="2023-03" db="EMBL/GenBank/DDBJ databases">
        <authorList>
            <person name="Julca I."/>
        </authorList>
    </citation>
    <scope>NUCLEOTIDE SEQUENCE</scope>
</reference>
<feature type="domain" description="Alginate lyase 2" evidence="1">
    <location>
        <begin position="50"/>
        <end position="221"/>
    </location>
</feature>
<dbReference type="Gene3D" id="2.60.120.200">
    <property type="match status" value="1"/>
</dbReference>
<protein>
    <submittedName>
        <fullName evidence="2">OLC1v1017687C1</fullName>
    </submittedName>
</protein>
<dbReference type="PANTHER" id="PTHR33681:SF11">
    <property type="entry name" value="ALGINATE LYASE"/>
    <property type="match status" value="1"/>
</dbReference>
<keyword evidence="3" id="KW-1185">Reference proteome</keyword>
<dbReference type="AlphaFoldDB" id="A0AAV1E9Z6"/>
<name>A0AAV1E9Z6_OLDCO</name>
<proteinExistence type="predicted"/>
<gene>
    <name evidence="2" type="ORF">OLC1_LOCUS22794</name>
</gene>
<evidence type="ECO:0000313" key="3">
    <source>
        <dbReference type="Proteomes" id="UP001161247"/>
    </source>
</evidence>
<dbReference type="Proteomes" id="UP001161247">
    <property type="component" value="Chromosome 8"/>
</dbReference>
<evidence type="ECO:0000313" key="2">
    <source>
        <dbReference type="EMBL" id="CAI9116520.1"/>
    </source>
</evidence>
<sequence length="223" mass="25520">MDKHMNVHFKNPAVLYIVLLGLLIINSSLLSGADPTDGFTNVPLTEDNIAIQRPYNVPLDERYSFEDGIRKLWVYADDKSHSPGSGTQPRTEVRIHGHDYTSGVWQFEGYGFVPNGTTGATITQIHGAEHDSSTIILRIYDGDIRYYSGQVIATGMYDRWFRVNLIHDVDGGTVTVYIDGEQKFQTQDRGRAQFYFKCGVYAALRDISYYMESRWRDIKIYRK</sequence>
<dbReference type="PANTHER" id="PTHR33681">
    <property type="entry name" value="BINDING PROTEIN, PUTATIVE, EXPRESSED-RELATED"/>
    <property type="match status" value="1"/>
</dbReference>
<evidence type="ECO:0000259" key="1">
    <source>
        <dbReference type="Pfam" id="PF08787"/>
    </source>
</evidence>
<accession>A0AAV1E9Z6</accession>
<dbReference type="SUPFAM" id="SSF49899">
    <property type="entry name" value="Concanavalin A-like lectins/glucanases"/>
    <property type="match status" value="1"/>
</dbReference>
<dbReference type="EMBL" id="OX459125">
    <property type="protein sequence ID" value="CAI9116520.1"/>
    <property type="molecule type" value="Genomic_DNA"/>
</dbReference>
<organism evidence="2 3">
    <name type="scientific">Oldenlandia corymbosa var. corymbosa</name>
    <dbReference type="NCBI Taxonomy" id="529605"/>
    <lineage>
        <taxon>Eukaryota</taxon>
        <taxon>Viridiplantae</taxon>
        <taxon>Streptophyta</taxon>
        <taxon>Embryophyta</taxon>
        <taxon>Tracheophyta</taxon>
        <taxon>Spermatophyta</taxon>
        <taxon>Magnoliopsida</taxon>
        <taxon>eudicotyledons</taxon>
        <taxon>Gunneridae</taxon>
        <taxon>Pentapetalae</taxon>
        <taxon>asterids</taxon>
        <taxon>lamiids</taxon>
        <taxon>Gentianales</taxon>
        <taxon>Rubiaceae</taxon>
        <taxon>Rubioideae</taxon>
        <taxon>Spermacoceae</taxon>
        <taxon>Hedyotis-Oldenlandia complex</taxon>
        <taxon>Oldenlandia</taxon>
    </lineage>
</organism>
<dbReference type="InterPro" id="IPR014895">
    <property type="entry name" value="Alginate_lyase_2"/>
</dbReference>
<dbReference type="Pfam" id="PF08787">
    <property type="entry name" value="Alginate_lyase2"/>
    <property type="match status" value="1"/>
</dbReference>